<evidence type="ECO:0000313" key="2">
    <source>
        <dbReference type="EMBL" id="KAI9259024.1"/>
    </source>
</evidence>
<accession>A0AAD5PCW1</accession>
<dbReference type="EMBL" id="JAIXMP010000018">
    <property type="protein sequence ID" value="KAI9259024.1"/>
    <property type="molecule type" value="Genomic_DNA"/>
</dbReference>
<dbReference type="Proteomes" id="UP001209540">
    <property type="component" value="Unassembled WGS sequence"/>
</dbReference>
<gene>
    <name evidence="2" type="ORF">BDA99DRAFT_538944</name>
</gene>
<dbReference type="AlphaFoldDB" id="A0AAD5PCW1"/>
<name>A0AAD5PCW1_9FUNG</name>
<evidence type="ECO:0000313" key="3">
    <source>
        <dbReference type="Proteomes" id="UP001209540"/>
    </source>
</evidence>
<keyword evidence="3" id="KW-1185">Reference proteome</keyword>
<comment type="caution">
    <text evidence="2">The sequence shown here is derived from an EMBL/GenBank/DDBJ whole genome shotgun (WGS) entry which is preliminary data.</text>
</comment>
<reference evidence="2" key="2">
    <citation type="submission" date="2023-02" db="EMBL/GenBank/DDBJ databases">
        <authorList>
            <consortium name="DOE Joint Genome Institute"/>
            <person name="Mondo S.J."/>
            <person name="Chang Y."/>
            <person name="Wang Y."/>
            <person name="Ahrendt S."/>
            <person name="Andreopoulos W."/>
            <person name="Barry K."/>
            <person name="Beard J."/>
            <person name="Benny G.L."/>
            <person name="Blankenship S."/>
            <person name="Bonito G."/>
            <person name="Cuomo C."/>
            <person name="Desiro A."/>
            <person name="Gervers K.A."/>
            <person name="Hundley H."/>
            <person name="Kuo A."/>
            <person name="LaButti K."/>
            <person name="Lang B.F."/>
            <person name="Lipzen A."/>
            <person name="O'Donnell K."/>
            <person name="Pangilinan J."/>
            <person name="Reynolds N."/>
            <person name="Sandor L."/>
            <person name="Smith M.W."/>
            <person name="Tsang A."/>
            <person name="Grigoriev I.V."/>
            <person name="Stajich J.E."/>
            <person name="Spatafora J.W."/>
        </authorList>
    </citation>
    <scope>NUCLEOTIDE SEQUENCE</scope>
    <source>
        <strain evidence="2">RSA 2281</strain>
    </source>
</reference>
<protein>
    <submittedName>
        <fullName evidence="2">Uncharacterized protein</fullName>
    </submittedName>
</protein>
<reference evidence="2" key="1">
    <citation type="journal article" date="2022" name="IScience">
        <title>Evolution of zygomycete secretomes and the origins of terrestrial fungal ecologies.</title>
        <authorList>
            <person name="Chang Y."/>
            <person name="Wang Y."/>
            <person name="Mondo S."/>
            <person name="Ahrendt S."/>
            <person name="Andreopoulos W."/>
            <person name="Barry K."/>
            <person name="Beard J."/>
            <person name="Benny G.L."/>
            <person name="Blankenship S."/>
            <person name="Bonito G."/>
            <person name="Cuomo C."/>
            <person name="Desiro A."/>
            <person name="Gervers K.A."/>
            <person name="Hundley H."/>
            <person name="Kuo A."/>
            <person name="LaButti K."/>
            <person name="Lang B.F."/>
            <person name="Lipzen A."/>
            <person name="O'Donnell K."/>
            <person name="Pangilinan J."/>
            <person name="Reynolds N."/>
            <person name="Sandor L."/>
            <person name="Smith M.E."/>
            <person name="Tsang A."/>
            <person name="Grigoriev I.V."/>
            <person name="Stajich J.E."/>
            <person name="Spatafora J.W."/>
        </authorList>
    </citation>
    <scope>NUCLEOTIDE SEQUENCE</scope>
    <source>
        <strain evidence="2">RSA 2281</strain>
    </source>
</reference>
<organism evidence="2 3">
    <name type="scientific">Phascolomyces articulosus</name>
    <dbReference type="NCBI Taxonomy" id="60185"/>
    <lineage>
        <taxon>Eukaryota</taxon>
        <taxon>Fungi</taxon>
        <taxon>Fungi incertae sedis</taxon>
        <taxon>Mucoromycota</taxon>
        <taxon>Mucoromycotina</taxon>
        <taxon>Mucoromycetes</taxon>
        <taxon>Mucorales</taxon>
        <taxon>Lichtheimiaceae</taxon>
        <taxon>Phascolomyces</taxon>
    </lineage>
</organism>
<feature type="signal peptide" evidence="1">
    <location>
        <begin position="1"/>
        <end position="26"/>
    </location>
</feature>
<sequence length="105" mass="12199">MLNRTLPLLFISVTLFIILCSHHGYGFCIYNKTQDKHHSLGEMAVFNIIICPLVRKNVVLIPPEHVVGIKMRTIGRAHLFYLIRDLEDKKKVNMIIQSWDRVEAI</sequence>
<keyword evidence="1" id="KW-0732">Signal</keyword>
<proteinExistence type="predicted"/>
<evidence type="ECO:0000256" key="1">
    <source>
        <dbReference type="SAM" id="SignalP"/>
    </source>
</evidence>
<feature type="chain" id="PRO_5041924844" evidence="1">
    <location>
        <begin position="27"/>
        <end position="105"/>
    </location>
</feature>